<dbReference type="FunFam" id="3.30.40.10:FF:000019">
    <property type="entry name" value="RBR-type E3 ubiquitin transferase"/>
    <property type="match status" value="1"/>
</dbReference>
<keyword evidence="14" id="KW-1185">Reference proteome</keyword>
<evidence type="ECO:0000256" key="2">
    <source>
        <dbReference type="ARBA" id="ARBA00012251"/>
    </source>
</evidence>
<feature type="compositionally biased region" description="Acidic residues" evidence="10">
    <location>
        <begin position="1"/>
        <end position="42"/>
    </location>
</feature>
<feature type="compositionally biased region" description="Polar residues" evidence="10">
    <location>
        <begin position="172"/>
        <end position="187"/>
    </location>
</feature>
<evidence type="ECO:0000313" key="14">
    <source>
        <dbReference type="Proteomes" id="UP000284842"/>
    </source>
</evidence>
<feature type="compositionally biased region" description="Low complexity" evidence="10">
    <location>
        <begin position="132"/>
        <end position="171"/>
    </location>
</feature>
<evidence type="ECO:0000256" key="4">
    <source>
        <dbReference type="ARBA" id="ARBA00022723"/>
    </source>
</evidence>
<dbReference type="Pfam" id="PF21235">
    <property type="entry name" value="UBA_ARI1"/>
    <property type="match status" value="1"/>
</dbReference>
<dbReference type="InterPro" id="IPR001841">
    <property type="entry name" value="Znf_RING"/>
</dbReference>
<reference evidence="13 14" key="1">
    <citation type="journal article" date="2018" name="Evol. Lett.">
        <title>Horizontal gene cluster transfer increased hallucinogenic mushroom diversity.</title>
        <authorList>
            <person name="Reynolds H.T."/>
            <person name="Vijayakumar V."/>
            <person name="Gluck-Thaler E."/>
            <person name="Korotkin H.B."/>
            <person name="Matheny P.B."/>
            <person name="Slot J.C."/>
        </authorList>
    </citation>
    <scope>NUCLEOTIDE SEQUENCE [LARGE SCALE GENOMIC DNA]</scope>
    <source>
        <strain evidence="13 14">2629</strain>
    </source>
</reference>
<dbReference type="InterPro" id="IPR031127">
    <property type="entry name" value="E3_UB_ligase_RBR"/>
</dbReference>
<feature type="region of interest" description="Disordered" evidence="10">
    <location>
        <begin position="1"/>
        <end position="44"/>
    </location>
</feature>
<name>A0A409WK43_9AGAR</name>
<dbReference type="OrthoDB" id="10009520at2759"/>
<evidence type="ECO:0000256" key="8">
    <source>
        <dbReference type="ARBA" id="ARBA00022833"/>
    </source>
</evidence>
<dbReference type="AlphaFoldDB" id="A0A409WK43"/>
<evidence type="ECO:0000256" key="3">
    <source>
        <dbReference type="ARBA" id="ARBA00022679"/>
    </source>
</evidence>
<feature type="domain" description="RING-type" evidence="12">
    <location>
        <begin position="193"/>
        <end position="449"/>
    </location>
</feature>
<dbReference type="InterPro" id="IPR044066">
    <property type="entry name" value="TRIAD_supradom"/>
</dbReference>
<sequence>MSSDYEYSDDDAEYYDDDEEMIDGTQEEGDDSDDDVDMDTFGDDFKVSTKGKKKSYEVDYDSLSQQQVEKLMQKDVDHICGIFGVDVSTAGLLLRHMKWNKEKLIEKYMDNPDSVAVAAGVTIPEARPAPPSRSNSQAAAAAANQPSRRPLTRGSKLLSLASGSKSSSSKSPTTPQRAPPISRTSSWKRTQDEPFVCQICFNDAPNLQPLALDCEHAFCSDCWKDYLTAKIMEEGEHSVRCMAEDCALVLPDPFIRELLVPAMDAPAPTTKEAKAAEAQGLKTWSHFQELLVRHFVACNAHLKFCPYPSCTNTVSCPSAASKSSLTTVVPTVSCGARGIGGEEMSQSQHGPGLQGKEHKFCFGCPIESDHRPVVCNVAKMWLRKCRDDSETANWIKSNTKECSQCQSTIEKNGGCNHMTCKKCKHEFCWVCMGPWSEHGTAWYSCNRYDEKTGVDARDAQSKSRASLERYLHYYNRWANHEQSAKLSVELYAKTEKKMEEMQITSSLTWIEVQFMKKAVEEVEKCRMTLKWTYAMAYYLASGNHKELFEDNQRDLEKAVEDLSELLESPLEAENIPNLRAQVTNKTVYVQKRNEIVLEDTANGFLEGRWHWNTPVEGFDDDDNEA</sequence>
<dbReference type="InterPro" id="IPR017907">
    <property type="entry name" value="Znf_RING_CS"/>
</dbReference>
<organism evidence="13 14">
    <name type="scientific">Panaeolus cyanescens</name>
    <dbReference type="NCBI Taxonomy" id="181874"/>
    <lineage>
        <taxon>Eukaryota</taxon>
        <taxon>Fungi</taxon>
        <taxon>Dikarya</taxon>
        <taxon>Basidiomycota</taxon>
        <taxon>Agaricomycotina</taxon>
        <taxon>Agaricomycetes</taxon>
        <taxon>Agaricomycetidae</taxon>
        <taxon>Agaricales</taxon>
        <taxon>Agaricineae</taxon>
        <taxon>Galeropsidaceae</taxon>
        <taxon>Panaeolus</taxon>
    </lineage>
</organism>
<dbReference type="Gene3D" id="1.20.120.1750">
    <property type="match status" value="1"/>
</dbReference>
<feature type="region of interest" description="Disordered" evidence="10">
    <location>
        <begin position="126"/>
        <end position="187"/>
    </location>
</feature>
<dbReference type="FunCoup" id="A0A409WK43">
    <property type="interactions" value="432"/>
</dbReference>
<dbReference type="Proteomes" id="UP000284842">
    <property type="component" value="Unassembled WGS sequence"/>
</dbReference>
<dbReference type="GO" id="GO:0008270">
    <property type="term" value="F:zinc ion binding"/>
    <property type="evidence" value="ECO:0007669"/>
    <property type="project" value="UniProtKB-KW"/>
</dbReference>
<dbReference type="Pfam" id="PF19422">
    <property type="entry name" value="Ariadne"/>
    <property type="match status" value="1"/>
</dbReference>
<dbReference type="InterPro" id="IPR048962">
    <property type="entry name" value="ARIH1-like_UBL"/>
</dbReference>
<keyword evidence="6 9" id="KW-0863">Zinc-finger</keyword>
<dbReference type="FunFam" id="1.20.120.1750:FF:000007">
    <property type="entry name" value="RBR-type E3 ubiquitin transferase"/>
    <property type="match status" value="1"/>
</dbReference>
<dbReference type="InterPro" id="IPR002867">
    <property type="entry name" value="IBR_dom"/>
</dbReference>
<evidence type="ECO:0000256" key="5">
    <source>
        <dbReference type="ARBA" id="ARBA00022737"/>
    </source>
</evidence>
<accession>A0A409WK43</accession>
<dbReference type="PROSITE" id="PS51873">
    <property type="entry name" value="TRIAD"/>
    <property type="match status" value="1"/>
</dbReference>
<feature type="domain" description="RING-type" evidence="11">
    <location>
        <begin position="197"/>
        <end position="241"/>
    </location>
</feature>
<proteinExistence type="predicted"/>
<evidence type="ECO:0000256" key="10">
    <source>
        <dbReference type="SAM" id="MobiDB-lite"/>
    </source>
</evidence>
<dbReference type="PROSITE" id="PS00518">
    <property type="entry name" value="ZF_RING_1"/>
    <property type="match status" value="1"/>
</dbReference>
<dbReference type="CDD" id="cd16773">
    <property type="entry name" value="RING-HC_RBR_TRIAD1"/>
    <property type="match status" value="1"/>
</dbReference>
<dbReference type="Gene3D" id="3.30.40.10">
    <property type="entry name" value="Zinc/RING finger domain, C3HC4 (zinc finger)"/>
    <property type="match status" value="1"/>
</dbReference>
<dbReference type="GO" id="GO:0061630">
    <property type="term" value="F:ubiquitin protein ligase activity"/>
    <property type="evidence" value="ECO:0007669"/>
    <property type="project" value="UniProtKB-EC"/>
</dbReference>
<dbReference type="CDD" id="cd20356">
    <property type="entry name" value="Rcat_RBR_HHARI-like"/>
    <property type="match status" value="1"/>
</dbReference>
<gene>
    <name evidence="13" type="ORF">CVT24_002429</name>
</gene>
<evidence type="ECO:0000256" key="9">
    <source>
        <dbReference type="PROSITE-ProRule" id="PRU00175"/>
    </source>
</evidence>
<dbReference type="PANTHER" id="PTHR11685">
    <property type="entry name" value="RBR FAMILY RING FINGER AND IBR DOMAIN-CONTAINING"/>
    <property type="match status" value="1"/>
</dbReference>
<dbReference type="InParanoid" id="A0A409WK43"/>
<comment type="catalytic activity">
    <reaction evidence="1">
        <text>[E2 ubiquitin-conjugating enzyme]-S-ubiquitinyl-L-cysteine + [acceptor protein]-L-lysine = [E2 ubiquitin-conjugating enzyme]-L-cysteine + [acceptor protein]-N(6)-ubiquitinyl-L-lysine.</text>
        <dbReference type="EC" id="2.3.2.31"/>
    </reaction>
</comment>
<evidence type="ECO:0000256" key="6">
    <source>
        <dbReference type="ARBA" id="ARBA00022771"/>
    </source>
</evidence>
<dbReference type="SUPFAM" id="SSF57850">
    <property type="entry name" value="RING/U-box"/>
    <property type="match status" value="2"/>
</dbReference>
<protein>
    <recommendedName>
        <fullName evidence="2">RBR-type E3 ubiquitin transferase</fullName>
        <ecNumber evidence="2">2.3.2.31</ecNumber>
    </recommendedName>
</protein>
<dbReference type="InterPro" id="IPR013083">
    <property type="entry name" value="Znf_RING/FYVE/PHD"/>
</dbReference>
<evidence type="ECO:0000259" key="12">
    <source>
        <dbReference type="PROSITE" id="PS51873"/>
    </source>
</evidence>
<comment type="caution">
    <text evidence="13">The sequence shown here is derived from an EMBL/GenBank/DDBJ whole genome shotgun (WGS) entry which is preliminary data.</text>
</comment>
<keyword evidence="8" id="KW-0862">Zinc</keyword>
<dbReference type="GO" id="GO:0016567">
    <property type="term" value="P:protein ubiquitination"/>
    <property type="evidence" value="ECO:0007669"/>
    <property type="project" value="InterPro"/>
</dbReference>
<keyword evidence="4" id="KW-0479">Metal-binding</keyword>
<keyword evidence="5" id="KW-0677">Repeat</keyword>
<dbReference type="InterPro" id="IPR045840">
    <property type="entry name" value="Ariadne"/>
</dbReference>
<keyword evidence="7" id="KW-0833">Ubl conjugation pathway</keyword>
<dbReference type="PROSITE" id="PS50089">
    <property type="entry name" value="ZF_RING_2"/>
    <property type="match status" value="1"/>
</dbReference>
<evidence type="ECO:0000256" key="1">
    <source>
        <dbReference type="ARBA" id="ARBA00001798"/>
    </source>
</evidence>
<dbReference type="Pfam" id="PF22191">
    <property type="entry name" value="IBR_1"/>
    <property type="match status" value="1"/>
</dbReference>
<keyword evidence="3" id="KW-0808">Transferase</keyword>
<evidence type="ECO:0000256" key="7">
    <source>
        <dbReference type="ARBA" id="ARBA00022786"/>
    </source>
</evidence>
<dbReference type="EMBL" id="NHTK01005446">
    <property type="protein sequence ID" value="PPQ78849.1"/>
    <property type="molecule type" value="Genomic_DNA"/>
</dbReference>
<dbReference type="STRING" id="181874.A0A409WK43"/>
<evidence type="ECO:0000259" key="11">
    <source>
        <dbReference type="PROSITE" id="PS50089"/>
    </source>
</evidence>
<dbReference type="SMART" id="SM00647">
    <property type="entry name" value="IBR"/>
    <property type="match status" value="2"/>
</dbReference>
<evidence type="ECO:0000313" key="13">
    <source>
        <dbReference type="EMBL" id="PPQ78849.1"/>
    </source>
</evidence>
<dbReference type="EC" id="2.3.2.31" evidence="2"/>